<sequence length="662" mass="71668">MKSSSLGLVVLWALAGGTLALNEVDLNGVGRKNLAARDTDAVPGLDLDSSSVDLDEELEDDWDENLAIRSLAPEIFEGQEAQVDVNKLSRRSPTPGLLPAISFNVHPGVTGDGPQEQRKNPAREHWEFLCNWRSPRENFNIRFIYDLLTDYLESYSNLPDWCSGPNNFCTKVWCQHSYFVEVCNYGTAPWQVLCTNVISLARDIVIAKANLDPNIWEWGFPERPRSKQQETNDRKKICINHSSVYQPEALGIAFFNTMPRFFVRLSYGYPESRVPCEHAGVQGDIRRASASQEQYMRAWYGRIQIADIDGDDKKGSGGAKPSVQGEKEDKDDKTKGRIFPPKGSVNDTDNFGLPYYKDPGGTYPDVPEVNGQANGYFGPPMTNYDPRDFIIPGLEGLTKKSKPAPPKNVNGTGKVGGGMKPSGSNELNMGDNKKGQKGGQDGGPKPIPENPILSMWHARKKPSAPPWPKGPASPTIHWTYDTTRIAHASKGLENHPTGAPAKATPSGADTPEKTDDAAAATESQTKPTAVRVTIPPKSEVKGGAPVTTSAAKPSQSGEATSAKVESTSARDEPTAAKTEPTAVKEEPASSKSGTTPPKAEPTSGKDEAKPTSTREETKPTSAKEEPKPTSSTDETKPTSAKDEAKSTAAPTPSDSMPTILLR</sequence>
<evidence type="ECO:0000313" key="3">
    <source>
        <dbReference type="EMBL" id="RVD90324.1"/>
    </source>
</evidence>
<dbReference type="AlphaFoldDB" id="A0A437AGQ9"/>
<organism evidence="3 4">
    <name type="scientific">Arthrobotrys flagrans</name>
    <name type="common">Nematode-trapping fungus</name>
    <name type="synonym">Trichothecium flagrans</name>
    <dbReference type="NCBI Taxonomy" id="97331"/>
    <lineage>
        <taxon>Eukaryota</taxon>
        <taxon>Fungi</taxon>
        <taxon>Dikarya</taxon>
        <taxon>Ascomycota</taxon>
        <taxon>Pezizomycotina</taxon>
        <taxon>Orbiliomycetes</taxon>
        <taxon>Orbiliales</taxon>
        <taxon>Orbiliaceae</taxon>
        <taxon>Arthrobotrys</taxon>
    </lineage>
</organism>
<name>A0A437AGQ9_ARTFL</name>
<dbReference type="OrthoDB" id="5403246at2759"/>
<dbReference type="VEuPathDB" id="FungiDB:DFL_001296"/>
<keyword evidence="4" id="KW-1185">Reference proteome</keyword>
<feature type="region of interest" description="Disordered" evidence="1">
    <location>
        <begin position="310"/>
        <end position="351"/>
    </location>
</feature>
<accession>A0A437AGQ9</accession>
<dbReference type="GeneID" id="93583607"/>
<dbReference type="Proteomes" id="UP000283090">
    <property type="component" value="Unassembled WGS sequence"/>
</dbReference>
<reference evidence="3 4" key="1">
    <citation type="submission" date="2019-01" db="EMBL/GenBank/DDBJ databases">
        <title>Intercellular communication is required for trap formation in the nematode-trapping fungus Duddingtonia flagrans.</title>
        <authorList>
            <person name="Youssar L."/>
            <person name="Wernet V."/>
            <person name="Hensel N."/>
            <person name="Hildebrandt H.-G."/>
            <person name="Fischer R."/>
        </authorList>
    </citation>
    <scope>NUCLEOTIDE SEQUENCE [LARGE SCALE GENOMIC DNA]</scope>
    <source>
        <strain evidence="3 4">CBS H-5679</strain>
    </source>
</reference>
<dbReference type="EMBL" id="SAEB01000001">
    <property type="protein sequence ID" value="RVD90324.1"/>
    <property type="molecule type" value="Genomic_DNA"/>
</dbReference>
<gene>
    <name evidence="3" type="ORF">DFL_001296</name>
</gene>
<proteinExistence type="predicted"/>
<keyword evidence="2" id="KW-0732">Signal</keyword>
<comment type="caution">
    <text evidence="3">The sequence shown here is derived from an EMBL/GenBank/DDBJ whole genome shotgun (WGS) entry which is preliminary data.</text>
</comment>
<dbReference type="RefSeq" id="XP_067495868.1">
    <property type="nucleotide sequence ID" value="XM_067629892.1"/>
</dbReference>
<evidence type="ECO:0000313" key="4">
    <source>
        <dbReference type="Proteomes" id="UP000283090"/>
    </source>
</evidence>
<feature type="compositionally biased region" description="Basic and acidic residues" evidence="1">
    <location>
        <begin position="603"/>
        <end position="645"/>
    </location>
</feature>
<feature type="chain" id="PRO_5019162339" evidence="2">
    <location>
        <begin position="21"/>
        <end position="662"/>
    </location>
</feature>
<evidence type="ECO:0000256" key="1">
    <source>
        <dbReference type="SAM" id="MobiDB-lite"/>
    </source>
</evidence>
<feature type="signal peptide" evidence="2">
    <location>
        <begin position="1"/>
        <end position="20"/>
    </location>
</feature>
<evidence type="ECO:0000256" key="2">
    <source>
        <dbReference type="SAM" id="SignalP"/>
    </source>
</evidence>
<protein>
    <submittedName>
        <fullName evidence="3">Uncharacterized protein</fullName>
    </submittedName>
</protein>
<feature type="region of interest" description="Disordered" evidence="1">
    <location>
        <begin position="396"/>
        <end position="662"/>
    </location>
</feature>
<feature type="compositionally biased region" description="Polar residues" evidence="1">
    <location>
        <begin position="546"/>
        <end position="567"/>
    </location>
</feature>
<feature type="compositionally biased region" description="Basic and acidic residues" evidence="1">
    <location>
        <begin position="325"/>
        <end position="335"/>
    </location>
</feature>